<keyword evidence="2" id="KW-0812">Transmembrane</keyword>
<evidence type="ECO:0000256" key="1">
    <source>
        <dbReference type="SAM" id="MobiDB-lite"/>
    </source>
</evidence>
<evidence type="ECO:0000313" key="4">
    <source>
        <dbReference type="Proteomes" id="UP001431429"/>
    </source>
</evidence>
<name>A0ABT0UM42_9ACTN</name>
<dbReference type="RefSeq" id="WP_250919621.1">
    <property type="nucleotide sequence ID" value="NZ_JAMQAW010000010.1"/>
</dbReference>
<keyword evidence="2" id="KW-1133">Transmembrane helix</keyword>
<reference evidence="3" key="1">
    <citation type="submission" date="2022-06" db="EMBL/GenBank/DDBJ databases">
        <title>Genome public.</title>
        <authorList>
            <person name="Sun Q."/>
        </authorList>
    </citation>
    <scope>NUCLEOTIDE SEQUENCE</scope>
    <source>
        <strain evidence="3">CWNU-1</strain>
    </source>
</reference>
<keyword evidence="2" id="KW-0472">Membrane</keyword>
<sequence length="155" mass="15466">MTHRVVAVVAAIALLLEAIALVAVNGILATVIDGQNMSLDGLDPRAMVMGTWAAGIVLGLYLCGCALVCLLTGLRDQAPSRLPRALLIGAGVVHGVLGAIAAGLVGWGAFASLMAVLGLVVMVLVVYGKREPQTGANPSGPRADGPGAPNGVAPV</sequence>
<feature type="transmembrane region" description="Helical" evidence="2">
    <location>
        <begin position="110"/>
        <end position="128"/>
    </location>
</feature>
<evidence type="ECO:0008006" key="5">
    <source>
        <dbReference type="Google" id="ProtNLM"/>
    </source>
</evidence>
<dbReference type="Proteomes" id="UP001431429">
    <property type="component" value="Unassembled WGS sequence"/>
</dbReference>
<organism evidence="3 4">
    <name type="scientific">Streptomyces albipurpureus</name>
    <dbReference type="NCBI Taxonomy" id="2897419"/>
    <lineage>
        <taxon>Bacteria</taxon>
        <taxon>Bacillati</taxon>
        <taxon>Actinomycetota</taxon>
        <taxon>Actinomycetes</taxon>
        <taxon>Kitasatosporales</taxon>
        <taxon>Streptomycetaceae</taxon>
        <taxon>Streptomyces</taxon>
    </lineage>
</organism>
<feature type="transmembrane region" description="Helical" evidence="2">
    <location>
        <begin position="50"/>
        <end position="73"/>
    </location>
</feature>
<feature type="region of interest" description="Disordered" evidence="1">
    <location>
        <begin position="134"/>
        <end position="155"/>
    </location>
</feature>
<proteinExistence type="predicted"/>
<dbReference type="EMBL" id="JAMQAW010000010">
    <property type="protein sequence ID" value="MCM2389286.1"/>
    <property type="molecule type" value="Genomic_DNA"/>
</dbReference>
<keyword evidence="4" id="KW-1185">Reference proteome</keyword>
<protein>
    <recommendedName>
        <fullName evidence="5">Integral membrane protein</fullName>
    </recommendedName>
</protein>
<comment type="caution">
    <text evidence="3">The sequence shown here is derived from an EMBL/GenBank/DDBJ whole genome shotgun (WGS) entry which is preliminary data.</text>
</comment>
<evidence type="ECO:0000313" key="3">
    <source>
        <dbReference type="EMBL" id="MCM2389286.1"/>
    </source>
</evidence>
<gene>
    <name evidence="3" type="ORF">NBG84_13435</name>
</gene>
<feature type="transmembrane region" description="Helical" evidence="2">
    <location>
        <begin position="85"/>
        <end position="104"/>
    </location>
</feature>
<accession>A0ABT0UM42</accession>
<evidence type="ECO:0000256" key="2">
    <source>
        <dbReference type="SAM" id="Phobius"/>
    </source>
</evidence>